<evidence type="ECO:0008006" key="3">
    <source>
        <dbReference type="Google" id="ProtNLM"/>
    </source>
</evidence>
<organism evidence="1 2">
    <name type="scientific">Dactylosporangium siamense</name>
    <dbReference type="NCBI Taxonomy" id="685454"/>
    <lineage>
        <taxon>Bacteria</taxon>
        <taxon>Bacillati</taxon>
        <taxon>Actinomycetota</taxon>
        <taxon>Actinomycetes</taxon>
        <taxon>Micromonosporales</taxon>
        <taxon>Micromonosporaceae</taxon>
        <taxon>Dactylosporangium</taxon>
    </lineage>
</organism>
<name>A0A919U9Z5_9ACTN</name>
<dbReference type="EMBL" id="BONQ01000033">
    <property type="protein sequence ID" value="GIG44230.1"/>
    <property type="molecule type" value="Genomic_DNA"/>
</dbReference>
<proteinExistence type="predicted"/>
<accession>A0A919U9Z5</accession>
<reference evidence="1" key="1">
    <citation type="submission" date="2021-01" db="EMBL/GenBank/DDBJ databases">
        <title>Whole genome shotgun sequence of Dactylosporangium siamense NBRC 106093.</title>
        <authorList>
            <person name="Komaki H."/>
            <person name="Tamura T."/>
        </authorList>
    </citation>
    <scope>NUCLEOTIDE SEQUENCE</scope>
    <source>
        <strain evidence="1">NBRC 106093</strain>
    </source>
</reference>
<sequence>MNRADLERRLARHVAAGDTVARDSVAHVLATTCGAAALPALLRASVHDRNDDGQSLQLAVIELFEAWPEEALAQILACVAADDAGLRRVGVWGLSVIDLRRRAEWLPLVMDAASDPDPAVRAEAVGALSSVFGAGDPRARAVVAAAVHDPDPDVRCAAVQGLHPWRDEEVTGLLVAGAGDADHAVRYWTAWALSRRPGGEDALRRLAADGDAEVSAAAREVMALDRRASGAWRHPGS</sequence>
<gene>
    <name evidence="1" type="ORF">Dsi01nite_022710</name>
</gene>
<evidence type="ECO:0000313" key="2">
    <source>
        <dbReference type="Proteomes" id="UP000660611"/>
    </source>
</evidence>
<protein>
    <recommendedName>
        <fullName evidence="3">HEAT repeat domain-containing protein</fullName>
    </recommendedName>
</protein>
<comment type="caution">
    <text evidence="1">The sequence shown here is derived from an EMBL/GenBank/DDBJ whole genome shotgun (WGS) entry which is preliminary data.</text>
</comment>
<dbReference type="Gene3D" id="1.25.10.10">
    <property type="entry name" value="Leucine-rich Repeat Variant"/>
    <property type="match status" value="1"/>
</dbReference>
<dbReference type="AlphaFoldDB" id="A0A919U9Z5"/>
<dbReference type="Proteomes" id="UP000660611">
    <property type="component" value="Unassembled WGS sequence"/>
</dbReference>
<dbReference type="InterPro" id="IPR016024">
    <property type="entry name" value="ARM-type_fold"/>
</dbReference>
<dbReference type="Pfam" id="PF13646">
    <property type="entry name" value="HEAT_2"/>
    <property type="match status" value="1"/>
</dbReference>
<dbReference type="InterPro" id="IPR011989">
    <property type="entry name" value="ARM-like"/>
</dbReference>
<keyword evidence="2" id="KW-1185">Reference proteome</keyword>
<evidence type="ECO:0000313" key="1">
    <source>
        <dbReference type="EMBL" id="GIG44230.1"/>
    </source>
</evidence>
<dbReference type="SUPFAM" id="SSF48371">
    <property type="entry name" value="ARM repeat"/>
    <property type="match status" value="1"/>
</dbReference>
<dbReference type="RefSeq" id="WP_203846068.1">
    <property type="nucleotide sequence ID" value="NZ_BAAAVW010000001.1"/>
</dbReference>